<comment type="caution">
    <text evidence="6">The sequence shown here is derived from an EMBL/GenBank/DDBJ whole genome shotgun (WGS) entry which is preliminary data.</text>
</comment>
<dbReference type="PANTHER" id="PTHR30404:SF0">
    <property type="entry name" value="N-ACETYLMURAMOYL-L-ALANINE AMIDASE AMIC"/>
    <property type="match status" value="1"/>
</dbReference>
<dbReference type="InterPro" id="IPR050695">
    <property type="entry name" value="N-acetylmuramoyl_amidase_3"/>
</dbReference>
<dbReference type="InterPro" id="IPR021731">
    <property type="entry name" value="AMIN_dom"/>
</dbReference>
<evidence type="ECO:0000313" key="6">
    <source>
        <dbReference type="EMBL" id="MDC8785283.1"/>
    </source>
</evidence>
<dbReference type="EC" id="3.5.1.28" evidence="2"/>
<keyword evidence="7" id="KW-1185">Reference proteome</keyword>
<feature type="signal peptide" evidence="4">
    <location>
        <begin position="1"/>
        <end position="35"/>
    </location>
</feature>
<organism evidence="6 7">
    <name type="scientific">Roseateles koreensis</name>
    <dbReference type="NCBI Taxonomy" id="2987526"/>
    <lineage>
        <taxon>Bacteria</taxon>
        <taxon>Pseudomonadati</taxon>
        <taxon>Pseudomonadota</taxon>
        <taxon>Betaproteobacteria</taxon>
        <taxon>Burkholderiales</taxon>
        <taxon>Sphaerotilaceae</taxon>
        <taxon>Roseateles</taxon>
    </lineage>
</organism>
<evidence type="ECO:0000313" key="7">
    <source>
        <dbReference type="Proteomes" id="UP001219862"/>
    </source>
</evidence>
<evidence type="ECO:0000259" key="5">
    <source>
        <dbReference type="SMART" id="SM00646"/>
    </source>
</evidence>
<dbReference type="Proteomes" id="UP001219862">
    <property type="component" value="Unassembled WGS sequence"/>
</dbReference>
<dbReference type="GO" id="GO:0008745">
    <property type="term" value="F:N-acetylmuramoyl-L-alanine amidase activity"/>
    <property type="evidence" value="ECO:0007669"/>
    <property type="project" value="UniProtKB-EC"/>
</dbReference>
<accession>A0ABT5KQT8</accession>
<dbReference type="Gene3D" id="3.40.630.40">
    <property type="entry name" value="Zn-dependent exopeptidases"/>
    <property type="match status" value="1"/>
</dbReference>
<dbReference type="EMBL" id="JAQQXS010000006">
    <property type="protein sequence ID" value="MDC8785283.1"/>
    <property type="molecule type" value="Genomic_DNA"/>
</dbReference>
<dbReference type="Pfam" id="PF11741">
    <property type="entry name" value="AMIN"/>
    <property type="match status" value="1"/>
</dbReference>
<dbReference type="RefSeq" id="WP_273596389.1">
    <property type="nucleotide sequence ID" value="NZ_JAQQXS010000006.1"/>
</dbReference>
<sequence length="555" mass="58085">MSRKTCTAAGVAQRRLALKTMGSLVLVLRTSQAVATPTSKNSKVAGDGSLAPRAKPLATPVAVAQPAVKAASSAGPAASAPTSGNINIVAVRVWPADEYTRVTLESDKPLVAQHFLVEGPDRLVIDIEGLELSAGLRELLGKVKPDDPFIAGVRVGQNRPRVVRIVLDLKQAAAPQIFTLAPVAAYQHRLVFDLYPKVEADPLLALIREKEKAESEAAKSVQDALGELIARIDKPRSVVAAPAPPPQVSVSVSKPNAALPGGGNAAVTAAASAAGPSAASKNPLPSSQQTPVPVPPLPVPAVPTAAEISLAQAKLDRLIVIALDPGHGGEDPGAIGPSGLREKDVVLEVALQLRDRLNANPNIRVMLTRDADFFVPLQERVRKARRVQADLFVSIHADAFVTPAARGASVFALSDGAASSQTARWIANKENAADLVGGANINTGAVKDANVLKALLDMSTAAQIKDSLKLGSEVLGQMGRVGNLHKRAVEQAGFAVLKAPDVPSILVETAFISNPEEETKLRDPDYQNKLVAALATGIARYFAKNPPLSRHRPLT</sequence>
<dbReference type="CDD" id="cd02696">
    <property type="entry name" value="MurNAc-LAA"/>
    <property type="match status" value="1"/>
</dbReference>
<dbReference type="PANTHER" id="PTHR30404">
    <property type="entry name" value="N-ACETYLMURAMOYL-L-ALANINE AMIDASE"/>
    <property type="match status" value="1"/>
</dbReference>
<dbReference type="Pfam" id="PF01520">
    <property type="entry name" value="Amidase_3"/>
    <property type="match status" value="1"/>
</dbReference>
<dbReference type="SUPFAM" id="SSF53187">
    <property type="entry name" value="Zn-dependent exopeptidases"/>
    <property type="match status" value="1"/>
</dbReference>
<name>A0ABT5KQT8_9BURK</name>
<proteinExistence type="predicted"/>
<feature type="domain" description="MurNAc-LAA" evidence="5">
    <location>
        <begin position="381"/>
        <end position="539"/>
    </location>
</feature>
<evidence type="ECO:0000256" key="3">
    <source>
        <dbReference type="ARBA" id="ARBA00022801"/>
    </source>
</evidence>
<keyword evidence="4" id="KW-0732">Signal</keyword>
<dbReference type="SMART" id="SM00646">
    <property type="entry name" value="Ami_3"/>
    <property type="match status" value="1"/>
</dbReference>
<comment type="catalytic activity">
    <reaction evidence="1">
        <text>Hydrolyzes the link between N-acetylmuramoyl residues and L-amino acid residues in certain cell-wall glycopeptides.</text>
        <dbReference type="EC" id="3.5.1.28"/>
    </reaction>
</comment>
<evidence type="ECO:0000256" key="1">
    <source>
        <dbReference type="ARBA" id="ARBA00001561"/>
    </source>
</evidence>
<dbReference type="InterPro" id="IPR002508">
    <property type="entry name" value="MurNAc-LAA_cat"/>
</dbReference>
<evidence type="ECO:0000256" key="2">
    <source>
        <dbReference type="ARBA" id="ARBA00011901"/>
    </source>
</evidence>
<keyword evidence="3 6" id="KW-0378">Hydrolase</keyword>
<feature type="chain" id="PRO_5046390069" description="N-acetylmuramoyl-L-alanine amidase" evidence="4">
    <location>
        <begin position="36"/>
        <end position="555"/>
    </location>
</feature>
<evidence type="ECO:0000256" key="4">
    <source>
        <dbReference type="SAM" id="SignalP"/>
    </source>
</evidence>
<gene>
    <name evidence="6" type="ORF">PRZ01_08775</name>
</gene>
<reference evidence="6 7" key="1">
    <citation type="submission" date="2022-10" db="EMBL/GenBank/DDBJ databases">
        <title>paucibacter sp. hw8 Genome sequencing.</title>
        <authorList>
            <person name="Park S."/>
        </authorList>
    </citation>
    <scope>NUCLEOTIDE SEQUENCE [LARGE SCALE GENOMIC DNA]</scope>
    <source>
        <strain evidence="7">hw8</strain>
    </source>
</reference>
<protein>
    <recommendedName>
        <fullName evidence="2">N-acetylmuramoyl-L-alanine amidase</fullName>
        <ecNumber evidence="2">3.5.1.28</ecNumber>
    </recommendedName>
</protein>
<dbReference type="Gene3D" id="2.60.40.3500">
    <property type="match status" value="1"/>
</dbReference>